<evidence type="ECO:0000313" key="1">
    <source>
        <dbReference type="EMBL" id="AFM18829.1"/>
    </source>
</evidence>
<protein>
    <submittedName>
        <fullName evidence="1">Cytochrome D1 heme domain protein</fullName>
    </submittedName>
</protein>
<dbReference type="PANTHER" id="PTHR47197">
    <property type="entry name" value="PROTEIN NIRF"/>
    <property type="match status" value="1"/>
</dbReference>
<reference evidence="1 2" key="1">
    <citation type="submission" date="2012-06" db="EMBL/GenBank/DDBJ databases">
        <title>Complete sequence of chromosome of Mycobacterium chubuense NBB4.</title>
        <authorList>
            <consortium name="US DOE Joint Genome Institute"/>
            <person name="Lucas S."/>
            <person name="Han J."/>
            <person name="Lapidus A."/>
            <person name="Cheng J.-F."/>
            <person name="Goodwin L."/>
            <person name="Pitluck S."/>
            <person name="Peters L."/>
            <person name="Mikhailova N."/>
            <person name="Teshima H."/>
            <person name="Detter J.C."/>
            <person name="Han C."/>
            <person name="Tapia R."/>
            <person name="Land M."/>
            <person name="Hauser L."/>
            <person name="Kyrpides N."/>
            <person name="Ivanova N."/>
            <person name="Pagani I."/>
            <person name="Mattes T."/>
            <person name="Holmes A."/>
            <person name="Rutledge P."/>
            <person name="Paulsen I."/>
            <person name="Coleman N."/>
            <person name="Woyke T."/>
        </authorList>
    </citation>
    <scope>NUCLEOTIDE SEQUENCE [LARGE SCALE GENOMIC DNA]</scope>
    <source>
        <strain evidence="1 2">NBB4</strain>
    </source>
</reference>
<dbReference type="InterPro" id="IPR015943">
    <property type="entry name" value="WD40/YVTN_repeat-like_dom_sf"/>
</dbReference>
<accession>I4BNH2</accession>
<dbReference type="Gene3D" id="2.130.10.10">
    <property type="entry name" value="YVTN repeat-like/Quinoprotein amine dehydrogenase"/>
    <property type="match status" value="2"/>
</dbReference>
<dbReference type="eggNOG" id="COG3391">
    <property type="taxonomic scope" value="Bacteria"/>
</dbReference>
<dbReference type="SUPFAM" id="SSF50969">
    <property type="entry name" value="YVTN repeat-like/Quinoprotein amine dehydrogenase"/>
    <property type="match status" value="1"/>
</dbReference>
<name>I4BNH2_MYCCN</name>
<proteinExistence type="predicted"/>
<gene>
    <name evidence="1" type="ordered locus">Mycch_4107</name>
</gene>
<dbReference type="PATRIC" id="fig|710421.3.peg.4105"/>
<dbReference type="STRING" id="710421.Mycch_4107"/>
<evidence type="ECO:0000313" key="2">
    <source>
        <dbReference type="Proteomes" id="UP000006057"/>
    </source>
</evidence>
<dbReference type="InterPro" id="IPR051200">
    <property type="entry name" value="Host-pathogen_enzymatic-act"/>
</dbReference>
<dbReference type="EMBL" id="CP003053">
    <property type="protein sequence ID" value="AFM18829.1"/>
    <property type="molecule type" value="Genomic_DNA"/>
</dbReference>
<dbReference type="InterPro" id="IPR011044">
    <property type="entry name" value="Quino_amine_DH_bsu"/>
</dbReference>
<dbReference type="KEGG" id="mcb:Mycch_4107"/>
<dbReference type="HOGENOM" id="CLU_063218_0_0_11"/>
<keyword evidence="2" id="KW-1185">Reference proteome</keyword>
<sequence>MHTIQAEVFREMANFLRSLMPMRQVVRNGKNDSSVIHDARVAVSEGNTASQRRLIVGRGPVGDIAVGRAAVVVANPLDDSVSILTNETQALIDTVALDGEPVAVAVTDDRAYVATASVGRDAVSAIDLESRRIVATYTLSSGVTALAVSPDGKRVYAGRSEGDRVDLTVIDTTAERIGTIAVGSAPAANIDAVRVDPSGKRLYVAVTDDIGSQLVVVDAETTRVKRVIPVGSPIRDIAYAGDAVYALTSDRAVGGAVAAIDLATGAVTDTLTLGGAPTQLAVSPDEARAYVVDYDRVAVVCTLTLEVIESLPADARPSCVATNGSRLFVADYSGAVDVHAVESTIEKVYSQFLTTDPIALSVPRDRQPVAV</sequence>
<organism evidence="1 2">
    <name type="scientific">Mycolicibacterium chubuense (strain NBB4)</name>
    <name type="common">Mycobacterium chubuense</name>
    <dbReference type="NCBI Taxonomy" id="710421"/>
    <lineage>
        <taxon>Bacteria</taxon>
        <taxon>Bacillati</taxon>
        <taxon>Actinomycetota</taxon>
        <taxon>Actinomycetes</taxon>
        <taxon>Mycobacteriales</taxon>
        <taxon>Mycobacteriaceae</taxon>
        <taxon>Mycolicibacterium</taxon>
    </lineage>
</organism>
<dbReference type="AlphaFoldDB" id="I4BNH2"/>
<dbReference type="PANTHER" id="PTHR47197:SF3">
    <property type="entry name" value="DIHYDRO-HEME D1 DEHYDROGENASE"/>
    <property type="match status" value="1"/>
</dbReference>
<dbReference type="Proteomes" id="UP000006057">
    <property type="component" value="Chromosome"/>
</dbReference>